<protein>
    <submittedName>
        <fullName evidence="1">Uncharacterized protein</fullName>
    </submittedName>
</protein>
<name>A0A8H3DDJ0_9AGAM</name>
<evidence type="ECO:0000313" key="1">
    <source>
        <dbReference type="EMBL" id="CAE6525996.1"/>
    </source>
</evidence>
<evidence type="ECO:0000313" key="2">
    <source>
        <dbReference type="Proteomes" id="UP000663831"/>
    </source>
</evidence>
<reference evidence="1" key="1">
    <citation type="submission" date="2021-01" db="EMBL/GenBank/DDBJ databases">
        <authorList>
            <person name="Kaushik A."/>
        </authorList>
    </citation>
    <scope>NUCLEOTIDE SEQUENCE</scope>
    <source>
        <strain evidence="1">AG3-1AP</strain>
    </source>
</reference>
<accession>A0A8H3DDJ0</accession>
<dbReference type="EMBL" id="CAJMWV010006983">
    <property type="protein sequence ID" value="CAE6525996.1"/>
    <property type="molecule type" value="Genomic_DNA"/>
</dbReference>
<organism evidence="1 2">
    <name type="scientific">Rhizoctonia solani</name>
    <dbReference type="NCBI Taxonomy" id="456999"/>
    <lineage>
        <taxon>Eukaryota</taxon>
        <taxon>Fungi</taxon>
        <taxon>Dikarya</taxon>
        <taxon>Basidiomycota</taxon>
        <taxon>Agaricomycotina</taxon>
        <taxon>Agaricomycetes</taxon>
        <taxon>Cantharellales</taxon>
        <taxon>Ceratobasidiaceae</taxon>
        <taxon>Rhizoctonia</taxon>
    </lineage>
</organism>
<comment type="caution">
    <text evidence="1">The sequence shown here is derived from an EMBL/GenBank/DDBJ whole genome shotgun (WGS) entry which is preliminary data.</text>
</comment>
<gene>
    <name evidence="1" type="ORF">RDB_LOCUS151314</name>
</gene>
<proteinExistence type="predicted"/>
<sequence length="115" mass="12069">MSCGRGAARLAIARLKAGLLKMGLPGVAEVWAQGTASPLRLRASSTLQWSLDPVWPARLIISTTTSSTHHPVDLAEIAAATPENKLNWASQSDHHLEIAARGQSTSPAPLLCAPA</sequence>
<dbReference type="AlphaFoldDB" id="A0A8H3DDJ0"/>
<dbReference type="Proteomes" id="UP000663831">
    <property type="component" value="Unassembled WGS sequence"/>
</dbReference>